<keyword evidence="2" id="KW-0808">Transferase</keyword>
<dbReference type="InterPro" id="IPR051531">
    <property type="entry name" value="N-acetyltransferase"/>
</dbReference>
<sequence length="182" mass="21354">MIAIHTERLIIRDHIESDLEALHKLISNKEVMNYLPEIMTETIEESKLNLHEAIEESKNDNRVKYYFAIINKKTDQFIGEIGFTKIKECTEGNILNLGYFIFKEYWGRGYAVEASKAIIDYAFKKINTVKVETGCLKENKQSEKVMIKIGLKKEADFRKHIIINDRLEYGITREDWLDMKNS</sequence>
<keyword evidence="3" id="KW-1185">Reference proteome</keyword>
<dbReference type="Pfam" id="PF13302">
    <property type="entry name" value="Acetyltransf_3"/>
    <property type="match status" value="1"/>
</dbReference>
<dbReference type="STRING" id="1503961.SAMN05421736_104213"/>
<dbReference type="SUPFAM" id="SSF55729">
    <property type="entry name" value="Acyl-CoA N-acyltransferases (Nat)"/>
    <property type="match status" value="1"/>
</dbReference>
<dbReference type="InterPro" id="IPR000182">
    <property type="entry name" value="GNAT_dom"/>
</dbReference>
<name>A0A1H3NUN0_9BACI</name>
<dbReference type="Proteomes" id="UP000198935">
    <property type="component" value="Unassembled WGS sequence"/>
</dbReference>
<dbReference type="PANTHER" id="PTHR43792">
    <property type="entry name" value="GNAT FAMILY, PUTATIVE (AFU_ORTHOLOGUE AFUA_3G00765)-RELATED-RELATED"/>
    <property type="match status" value="1"/>
</dbReference>
<organism evidence="2 3">
    <name type="scientific">Evansella caseinilytica</name>
    <dbReference type="NCBI Taxonomy" id="1503961"/>
    <lineage>
        <taxon>Bacteria</taxon>
        <taxon>Bacillati</taxon>
        <taxon>Bacillota</taxon>
        <taxon>Bacilli</taxon>
        <taxon>Bacillales</taxon>
        <taxon>Bacillaceae</taxon>
        <taxon>Evansella</taxon>
    </lineage>
</organism>
<evidence type="ECO:0000313" key="2">
    <source>
        <dbReference type="EMBL" id="SDY92582.1"/>
    </source>
</evidence>
<proteinExistence type="predicted"/>
<protein>
    <submittedName>
        <fullName evidence="2">Protein N-acetyltransferase, RimJ/RimL family</fullName>
    </submittedName>
</protein>
<reference evidence="3" key="1">
    <citation type="submission" date="2016-10" db="EMBL/GenBank/DDBJ databases">
        <authorList>
            <person name="Varghese N."/>
            <person name="Submissions S."/>
        </authorList>
    </citation>
    <scope>NUCLEOTIDE SEQUENCE [LARGE SCALE GENOMIC DNA]</scope>
    <source>
        <strain evidence="3">SP</strain>
    </source>
</reference>
<dbReference type="Gene3D" id="3.40.630.30">
    <property type="match status" value="1"/>
</dbReference>
<evidence type="ECO:0000313" key="3">
    <source>
        <dbReference type="Proteomes" id="UP000198935"/>
    </source>
</evidence>
<dbReference type="EMBL" id="FNPI01000004">
    <property type="protein sequence ID" value="SDY92582.1"/>
    <property type="molecule type" value="Genomic_DNA"/>
</dbReference>
<dbReference type="GO" id="GO:0016747">
    <property type="term" value="F:acyltransferase activity, transferring groups other than amino-acyl groups"/>
    <property type="evidence" value="ECO:0007669"/>
    <property type="project" value="InterPro"/>
</dbReference>
<evidence type="ECO:0000259" key="1">
    <source>
        <dbReference type="PROSITE" id="PS51186"/>
    </source>
</evidence>
<feature type="domain" description="N-acetyltransferase" evidence="1">
    <location>
        <begin position="9"/>
        <end position="174"/>
    </location>
</feature>
<dbReference type="InterPro" id="IPR016181">
    <property type="entry name" value="Acyl_CoA_acyltransferase"/>
</dbReference>
<dbReference type="PROSITE" id="PS51186">
    <property type="entry name" value="GNAT"/>
    <property type="match status" value="1"/>
</dbReference>
<dbReference type="OrthoDB" id="9798081at2"/>
<accession>A0A1H3NUN0</accession>
<gene>
    <name evidence="2" type="ORF">SAMN05421736_104213</name>
</gene>
<dbReference type="AlphaFoldDB" id="A0A1H3NUN0"/>